<reference evidence="4" key="1">
    <citation type="journal article" date="2015" name="BMC Genomics">
        <title>Genomic and transcriptomic analysis of the endophytic fungus Pestalotiopsis fici reveals its lifestyle and high potential for synthesis of natural products.</title>
        <authorList>
            <person name="Wang X."/>
            <person name="Zhang X."/>
            <person name="Liu L."/>
            <person name="Xiang M."/>
            <person name="Wang W."/>
            <person name="Sun X."/>
            <person name="Che Y."/>
            <person name="Guo L."/>
            <person name="Liu G."/>
            <person name="Guo L."/>
            <person name="Wang C."/>
            <person name="Yin W.B."/>
            <person name="Stadler M."/>
            <person name="Zhang X."/>
            <person name="Liu X."/>
        </authorList>
    </citation>
    <scope>NUCLEOTIDE SEQUENCE [LARGE SCALE GENOMIC DNA]</scope>
    <source>
        <strain evidence="4">W106-1 / CGMCC3.15140</strain>
    </source>
</reference>
<dbReference type="GeneID" id="19268983"/>
<dbReference type="STRING" id="1229662.W3XIU9"/>
<dbReference type="PANTHER" id="PTHR24148:SF78">
    <property type="entry name" value="HETEROKARYON INCOMPATIBILITY DOMAIN-CONTAINING PROTEIN"/>
    <property type="match status" value="1"/>
</dbReference>
<dbReference type="PROSITE" id="PS50297">
    <property type="entry name" value="ANK_REP_REGION"/>
    <property type="match status" value="4"/>
</dbReference>
<proteinExistence type="predicted"/>
<organism evidence="3 4">
    <name type="scientific">Pestalotiopsis fici (strain W106-1 / CGMCC3.15140)</name>
    <dbReference type="NCBI Taxonomy" id="1229662"/>
    <lineage>
        <taxon>Eukaryota</taxon>
        <taxon>Fungi</taxon>
        <taxon>Dikarya</taxon>
        <taxon>Ascomycota</taxon>
        <taxon>Pezizomycotina</taxon>
        <taxon>Sordariomycetes</taxon>
        <taxon>Xylariomycetidae</taxon>
        <taxon>Amphisphaeriales</taxon>
        <taxon>Sporocadaceae</taxon>
        <taxon>Pestalotiopsis</taxon>
    </lineage>
</organism>
<protein>
    <recommendedName>
        <fullName evidence="2">Heterokaryon incompatibility domain-containing protein</fullName>
    </recommendedName>
</protein>
<accession>W3XIU9</accession>
<dbReference type="KEGG" id="pfy:PFICI_03970"/>
<dbReference type="eggNOG" id="KOG0504">
    <property type="taxonomic scope" value="Eukaryota"/>
</dbReference>
<dbReference type="SUPFAM" id="SSF48403">
    <property type="entry name" value="Ankyrin repeat"/>
    <property type="match status" value="1"/>
</dbReference>
<dbReference type="SMART" id="SM00248">
    <property type="entry name" value="ANK"/>
    <property type="match status" value="6"/>
</dbReference>
<dbReference type="PROSITE" id="PS50088">
    <property type="entry name" value="ANK_REPEAT"/>
    <property type="match status" value="4"/>
</dbReference>
<name>W3XIU9_PESFW</name>
<evidence type="ECO:0000313" key="3">
    <source>
        <dbReference type="EMBL" id="ETS85945.1"/>
    </source>
</evidence>
<dbReference type="Pfam" id="PF12796">
    <property type="entry name" value="Ank_2"/>
    <property type="match status" value="2"/>
</dbReference>
<evidence type="ECO:0000313" key="4">
    <source>
        <dbReference type="Proteomes" id="UP000030651"/>
    </source>
</evidence>
<dbReference type="InterPro" id="IPR036770">
    <property type="entry name" value="Ankyrin_rpt-contain_sf"/>
</dbReference>
<dbReference type="InParanoid" id="W3XIU9"/>
<dbReference type="EMBL" id="KI912110">
    <property type="protein sequence ID" value="ETS85945.1"/>
    <property type="molecule type" value="Genomic_DNA"/>
</dbReference>
<dbReference type="RefSeq" id="XP_007830742.1">
    <property type="nucleotide sequence ID" value="XM_007832551.1"/>
</dbReference>
<evidence type="ECO:0000256" key="1">
    <source>
        <dbReference type="PROSITE-ProRule" id="PRU00023"/>
    </source>
</evidence>
<feature type="repeat" description="ANK" evidence="1">
    <location>
        <begin position="699"/>
        <end position="731"/>
    </location>
</feature>
<dbReference type="Gene3D" id="1.25.40.20">
    <property type="entry name" value="Ankyrin repeat-containing domain"/>
    <property type="match status" value="1"/>
</dbReference>
<feature type="domain" description="Heterokaryon incompatibility" evidence="2">
    <location>
        <begin position="50"/>
        <end position="183"/>
    </location>
</feature>
<sequence>MERPYVYQALALPHNVRLLRLSPNAEDSAPLYGHLIECDIKDFYGQPDSFEALSYVWGAPESYYSISLDGFDLPITTNLYVALKNLRHRHRDRLLWVDAMCINQTDDREKERQIGLMYQIYACASCVVVWLGENEDGSEYVFEDLRTIKQKMLANDKEDKPSAQRLVKFFQRAWFRRVWVLQEVGAARQIQIRCGRSLMDGYAFSMAANRVNLWLQTQDRGQSQELHETIQDVAYLIQGSIFRPPYHGPGTLPEGMGHFKQMIDLFHSREATKIHDKIFALLGMSSNDMSTSGLLPDYTIPFKHLFERLVKFVISDRLLVECQQDRPLAVIKATGWMSETAMALFGHLPCFLFQGNIEMRQAFTTNDPNWTLPTSSKPVQKDDLICLFDGTATPTIIRPYGDVSVIVVAAPLLCHNMKKVKLSTNEWIKRGESGRLSSRHFLLIWDWNYSSKSYAHLKNYQSWSALNKWVSRDSKSPTEEELNSLIQRCDHTLLASDGNGDSPQVLKEILMHFETVLRIEDSYIAVDRKLTEFLFGILNSSAHTEFQCSSCTSLHDITFSLLVWALDVPLGKVARRIYEFHRSHTINSYCSDTILRSKLDVIYGRGDVEMIEWVIEEGADVNRPAFGIMARTALQAAAEQGYMNNVECLLRAGADVNAPPVRTRGRTALQAAAEQGHIAITERLLQANAQINAEPAVIGGITALEAAVISGNVSLVEILLERGAWPNTKDVHGNTPLILASKKGHTAVVEALLASNADIDARNRRRETALYWARKNDHVAIVAALRAAKRSVKTGNVLGGIALTMVSKVSTAAQRKRAVTDLA</sequence>
<feature type="repeat" description="ANK" evidence="1">
    <location>
        <begin position="732"/>
        <end position="764"/>
    </location>
</feature>
<dbReference type="InterPro" id="IPR002110">
    <property type="entry name" value="Ankyrin_rpt"/>
</dbReference>
<evidence type="ECO:0000259" key="2">
    <source>
        <dbReference type="Pfam" id="PF06985"/>
    </source>
</evidence>
<dbReference type="PRINTS" id="PR01415">
    <property type="entry name" value="ANKYRIN"/>
</dbReference>
<dbReference type="InterPro" id="IPR010730">
    <property type="entry name" value="HET"/>
</dbReference>
<keyword evidence="4" id="KW-1185">Reference proteome</keyword>
<gene>
    <name evidence="3" type="ORF">PFICI_03970</name>
</gene>
<feature type="repeat" description="ANK" evidence="1">
    <location>
        <begin position="629"/>
        <end position="661"/>
    </location>
</feature>
<dbReference type="OrthoDB" id="539213at2759"/>
<dbReference type="PANTHER" id="PTHR24148">
    <property type="entry name" value="ANKYRIN REPEAT DOMAIN-CONTAINING PROTEIN 39 HOMOLOG-RELATED"/>
    <property type="match status" value="1"/>
</dbReference>
<dbReference type="Proteomes" id="UP000030651">
    <property type="component" value="Unassembled WGS sequence"/>
</dbReference>
<dbReference type="InterPro" id="IPR052895">
    <property type="entry name" value="HetReg/Transcr_Mod"/>
</dbReference>
<keyword evidence="1" id="KW-0040">ANK repeat</keyword>
<dbReference type="Pfam" id="PF06985">
    <property type="entry name" value="HET"/>
    <property type="match status" value="1"/>
</dbReference>
<dbReference type="HOGENOM" id="CLU_004184_9_0_1"/>
<feature type="repeat" description="ANK" evidence="1">
    <location>
        <begin position="664"/>
        <end position="696"/>
    </location>
</feature>
<dbReference type="AlphaFoldDB" id="W3XIU9"/>